<name>A0AA48KNY3_9FLAO</name>
<protein>
    <submittedName>
        <fullName evidence="1">Uncharacterized protein</fullName>
    </submittedName>
</protein>
<evidence type="ECO:0000313" key="2">
    <source>
        <dbReference type="Proteomes" id="UP001330184"/>
    </source>
</evidence>
<gene>
    <name evidence="1" type="ORF">MACH07_21650</name>
</gene>
<accession>A0AA48KNY3</accession>
<reference evidence="1 2" key="1">
    <citation type="submission" date="2023-01" db="EMBL/GenBank/DDBJ databases">
        <title>Complete genome sequence of Muricauda aquimarina strain IFOP_LL357.</title>
        <authorList>
            <person name="Gajardo G."/>
            <person name="Ueki S."/>
            <person name="Maruyama F."/>
        </authorList>
    </citation>
    <scope>NUCLEOTIDE SEQUENCE [LARGE SCALE GENOMIC DNA]</scope>
    <source>
        <strain evidence="1 2">IFOP_LL357</strain>
    </source>
</reference>
<sequence length="202" mass="24335">MSYNNRVVNESEQYTSGQEGFILDFESKTLGHISSDSVIKFKINRYKIKIKELNQKVRIKVFGNDSLEFPPSGNMISVFHRLKLDNKTRYTKDEIVGFLTRNQFDTIYGFLDIEFSTDQYWIDKRFNEDKDRFDLINNTWNEPGYWYLKRIDDVYFLILNFSQIDEKHIYQILEVKKDRMKLKPLQDGTFRPKQLTELRIRL</sequence>
<organism evidence="1 2">
    <name type="scientific">Flagellimonas marinaquae</name>
    <dbReference type="NCBI Taxonomy" id="254955"/>
    <lineage>
        <taxon>Bacteria</taxon>
        <taxon>Pseudomonadati</taxon>
        <taxon>Bacteroidota</taxon>
        <taxon>Flavobacteriia</taxon>
        <taxon>Flavobacteriales</taxon>
        <taxon>Flavobacteriaceae</taxon>
        <taxon>Flagellimonas</taxon>
    </lineage>
</organism>
<keyword evidence="2" id="KW-1185">Reference proteome</keyword>
<dbReference type="EMBL" id="AP027268">
    <property type="protein sequence ID" value="BDW93333.1"/>
    <property type="molecule type" value="Genomic_DNA"/>
</dbReference>
<dbReference type="AlphaFoldDB" id="A0AA48KNY3"/>
<dbReference type="Proteomes" id="UP001330184">
    <property type="component" value="Chromosome"/>
</dbReference>
<proteinExistence type="predicted"/>
<evidence type="ECO:0000313" key="1">
    <source>
        <dbReference type="EMBL" id="BDW93333.1"/>
    </source>
</evidence>